<dbReference type="PANTHER" id="PTHR43343:SF3">
    <property type="entry name" value="PROTEASE DO-LIKE 8, CHLOROPLASTIC"/>
    <property type="match status" value="1"/>
</dbReference>
<dbReference type="GO" id="GO:0006508">
    <property type="term" value="P:proteolysis"/>
    <property type="evidence" value="ECO:0007669"/>
    <property type="project" value="UniProtKB-KW"/>
</dbReference>
<dbReference type="PANTHER" id="PTHR43343">
    <property type="entry name" value="PEPTIDASE S12"/>
    <property type="match status" value="1"/>
</dbReference>
<dbReference type="GO" id="GO:0004252">
    <property type="term" value="F:serine-type endopeptidase activity"/>
    <property type="evidence" value="ECO:0007669"/>
    <property type="project" value="InterPro"/>
</dbReference>
<sequence length="373" mass="39682">MESLYEEPQVQPDFPKRKKSIWARVLTAALLVAVVFVSGLVGYAYGYSQKPDVTAGPVVVTTSETSSTASNLLVSLQNQIELVADRASDAVVNIQTESISYDLWFQAVPSQGLGSGFFISSDGYVLTNNHVIEGARSITVITRDGKRYTAKVVGSDQLSDLAVLKVDISGAKFLSFRSTDTVKVGEFVVAIGNPLGLSHSVTFGVLSAKERSIQEPNGALIVDMLQTDAAINPGNSGGPLLDLNGKVVGINTAISTEGQGIGFAVSADTAVKVVNDLIQHGYVRWAYLGVVTRETSTEDGVVVVDMDVNGPAYKAGLKTGDKIVALDGQAVRNQQDLNSLIRKRNPGEKIVVRVNRSGQNLDITVTLGERPKS</sequence>
<dbReference type="InterPro" id="IPR051201">
    <property type="entry name" value="Chloro_Bact_Ser_Proteases"/>
</dbReference>
<dbReference type="KEGG" id="cpo:COPRO5265_1300"/>
<dbReference type="PROSITE" id="PS50106">
    <property type="entry name" value="PDZ"/>
    <property type="match status" value="1"/>
</dbReference>
<feature type="transmembrane region" description="Helical" evidence="4">
    <location>
        <begin position="21"/>
        <end position="45"/>
    </location>
</feature>
<dbReference type="SUPFAM" id="SSF50494">
    <property type="entry name" value="Trypsin-like serine proteases"/>
    <property type="match status" value="1"/>
</dbReference>
<keyword evidence="4" id="KW-0472">Membrane</keyword>
<dbReference type="SMART" id="SM00228">
    <property type="entry name" value="PDZ"/>
    <property type="match status" value="1"/>
</dbReference>
<dbReference type="Pfam" id="PF13180">
    <property type="entry name" value="PDZ_2"/>
    <property type="match status" value="1"/>
</dbReference>
<dbReference type="OrthoDB" id="9758917at2"/>
<protein>
    <submittedName>
        <fullName evidence="6">DO serine protease</fullName>
    </submittedName>
</protein>
<dbReference type="EMBL" id="CP001145">
    <property type="protein sequence ID" value="ACI18142.1"/>
    <property type="molecule type" value="Genomic_DNA"/>
</dbReference>
<keyword evidence="3" id="KW-0378">Hydrolase</keyword>
<dbReference type="SUPFAM" id="SSF50156">
    <property type="entry name" value="PDZ domain-like"/>
    <property type="match status" value="1"/>
</dbReference>
<dbReference type="InterPro" id="IPR009003">
    <property type="entry name" value="Peptidase_S1_PA"/>
</dbReference>
<dbReference type="eggNOG" id="COG0265">
    <property type="taxonomic scope" value="Bacteria"/>
</dbReference>
<evidence type="ECO:0000256" key="3">
    <source>
        <dbReference type="ARBA" id="ARBA00022801"/>
    </source>
</evidence>
<gene>
    <name evidence="6" type="primary">htrA</name>
    <name evidence="6" type="ordered locus">COPRO5265_1300</name>
</gene>
<dbReference type="Gene3D" id="2.40.10.10">
    <property type="entry name" value="Trypsin-like serine proteases"/>
    <property type="match status" value="2"/>
</dbReference>
<keyword evidence="2 6" id="KW-0645">Protease</keyword>
<feature type="domain" description="PDZ" evidence="5">
    <location>
        <begin position="288"/>
        <end position="358"/>
    </location>
</feature>
<dbReference type="Pfam" id="PF13365">
    <property type="entry name" value="Trypsin_2"/>
    <property type="match status" value="1"/>
</dbReference>
<reference evidence="7" key="1">
    <citation type="submission" date="2008-08" db="EMBL/GenBank/DDBJ databases">
        <title>The complete genome sequence of Coprothermobacter proteolyticus strain ATCC 5245 / DSM 5265 / BT.</title>
        <authorList>
            <person name="Dodson R.J."/>
            <person name="Durkin A.S."/>
            <person name="Wu M."/>
            <person name="Eisen J."/>
            <person name="Sutton G."/>
        </authorList>
    </citation>
    <scope>NUCLEOTIDE SEQUENCE [LARGE SCALE GENOMIC DNA]</scope>
    <source>
        <strain evidence="7">ATCC 35245 / DSM 5265 / OCM 4 / BT</strain>
    </source>
</reference>
<evidence type="ECO:0000313" key="6">
    <source>
        <dbReference type="EMBL" id="ACI18142.1"/>
    </source>
</evidence>
<dbReference type="InterPro" id="IPR036034">
    <property type="entry name" value="PDZ_sf"/>
</dbReference>
<evidence type="ECO:0000256" key="2">
    <source>
        <dbReference type="ARBA" id="ARBA00022670"/>
    </source>
</evidence>
<evidence type="ECO:0000313" key="7">
    <source>
        <dbReference type="Proteomes" id="UP000001732"/>
    </source>
</evidence>
<proteinExistence type="inferred from homology"/>
<accession>B5YA04</accession>
<evidence type="ECO:0000256" key="1">
    <source>
        <dbReference type="ARBA" id="ARBA00010541"/>
    </source>
</evidence>
<dbReference type="AlphaFoldDB" id="B5YA04"/>
<keyword evidence="4" id="KW-1133">Transmembrane helix</keyword>
<dbReference type="PRINTS" id="PR00834">
    <property type="entry name" value="PROTEASES2C"/>
</dbReference>
<evidence type="ECO:0000256" key="4">
    <source>
        <dbReference type="SAM" id="Phobius"/>
    </source>
</evidence>
<keyword evidence="4" id="KW-0812">Transmembrane</keyword>
<dbReference type="InterPro" id="IPR043504">
    <property type="entry name" value="Peptidase_S1_PA_chymotrypsin"/>
</dbReference>
<dbReference type="InterPro" id="IPR001940">
    <property type="entry name" value="Peptidase_S1C"/>
</dbReference>
<reference evidence="6 7" key="2">
    <citation type="journal article" date="2014" name="Genome Announc.">
        <title>Complete Genome Sequence of Coprothermobacter proteolyticus DSM 5265.</title>
        <authorList>
            <person name="Alexiev A."/>
            <person name="Coil D.A."/>
            <person name="Badger J.H."/>
            <person name="Enticknap J."/>
            <person name="Ward N."/>
            <person name="Robb F.T."/>
            <person name="Eisen J.A."/>
        </authorList>
    </citation>
    <scope>NUCLEOTIDE SEQUENCE [LARGE SCALE GENOMIC DNA]</scope>
    <source>
        <strain evidence="7">ATCC 35245 / DSM 5265 / OCM 4 / BT</strain>
    </source>
</reference>
<organism evidence="6 7">
    <name type="scientific">Coprothermobacter proteolyticus (strain ATCC 35245 / DSM 5265 / OCM 4 / BT)</name>
    <dbReference type="NCBI Taxonomy" id="309798"/>
    <lineage>
        <taxon>Bacteria</taxon>
        <taxon>Pseudomonadati</taxon>
        <taxon>Coprothermobacterota</taxon>
        <taxon>Coprothermobacteria</taxon>
        <taxon>Coprothermobacterales</taxon>
        <taxon>Coprothermobacteraceae</taxon>
        <taxon>Coprothermobacter</taxon>
    </lineage>
</organism>
<comment type="similarity">
    <text evidence="1">Belongs to the peptidase S1C family.</text>
</comment>
<name>B5YA04_COPPD</name>
<dbReference type="Proteomes" id="UP000001732">
    <property type="component" value="Chromosome"/>
</dbReference>
<dbReference type="STRING" id="309798.COPRO5265_1300"/>
<dbReference type="RefSeq" id="WP_012544792.1">
    <property type="nucleotide sequence ID" value="NC_011295.1"/>
</dbReference>
<evidence type="ECO:0000259" key="5">
    <source>
        <dbReference type="PROSITE" id="PS50106"/>
    </source>
</evidence>
<dbReference type="HOGENOM" id="CLU_020120_2_2_9"/>
<keyword evidence="7" id="KW-1185">Reference proteome</keyword>
<dbReference type="Gene3D" id="2.30.42.10">
    <property type="match status" value="1"/>
</dbReference>
<dbReference type="InterPro" id="IPR001478">
    <property type="entry name" value="PDZ"/>
</dbReference>